<keyword evidence="1" id="KW-0732">Signal</keyword>
<name>A0A1R2C9F3_9CILI</name>
<organism evidence="2 3">
    <name type="scientific">Stentor coeruleus</name>
    <dbReference type="NCBI Taxonomy" id="5963"/>
    <lineage>
        <taxon>Eukaryota</taxon>
        <taxon>Sar</taxon>
        <taxon>Alveolata</taxon>
        <taxon>Ciliophora</taxon>
        <taxon>Postciliodesmatophora</taxon>
        <taxon>Heterotrichea</taxon>
        <taxon>Heterotrichida</taxon>
        <taxon>Stentoridae</taxon>
        <taxon>Stentor</taxon>
    </lineage>
</organism>
<gene>
    <name evidence="2" type="ORF">SteCoe_13079</name>
</gene>
<accession>A0A1R2C9F3</accession>
<feature type="chain" id="PRO_5012209962" description="Reelin domain-containing protein" evidence="1">
    <location>
        <begin position="17"/>
        <end position="137"/>
    </location>
</feature>
<reference evidence="2 3" key="1">
    <citation type="submission" date="2016-11" db="EMBL/GenBank/DDBJ databases">
        <title>The macronuclear genome of Stentor coeruleus: a giant cell with tiny introns.</title>
        <authorList>
            <person name="Slabodnick M."/>
            <person name="Ruby J.G."/>
            <person name="Reiff S.B."/>
            <person name="Swart E.C."/>
            <person name="Gosai S."/>
            <person name="Prabakaran S."/>
            <person name="Witkowska E."/>
            <person name="Larue G.E."/>
            <person name="Fisher S."/>
            <person name="Freeman R.M."/>
            <person name="Gunawardena J."/>
            <person name="Chu W."/>
            <person name="Stover N.A."/>
            <person name="Gregory B.D."/>
            <person name="Nowacki M."/>
            <person name="Derisi J."/>
            <person name="Roy S.W."/>
            <person name="Marshall W.F."/>
            <person name="Sood P."/>
        </authorList>
    </citation>
    <scope>NUCLEOTIDE SEQUENCE [LARGE SCALE GENOMIC DNA]</scope>
    <source>
        <strain evidence="2">WM001</strain>
    </source>
</reference>
<evidence type="ECO:0000313" key="3">
    <source>
        <dbReference type="Proteomes" id="UP000187209"/>
    </source>
</evidence>
<sequence length="137" mass="15230">MLAYLVFLLYQANSSATIENRINLAIGSNCGSSATYQVTSFIVSPWPISPGEVGEIIMTGTFHDTVHVDEIFILTTYNSESTSVNTIEVQQTFNAGTTKEFQFRNQFSNKQGSYLSKVELVTSTPISCWQFAYTLDD</sequence>
<dbReference type="Proteomes" id="UP000187209">
    <property type="component" value="Unassembled WGS sequence"/>
</dbReference>
<proteinExistence type="predicted"/>
<dbReference type="AlphaFoldDB" id="A0A1R2C9F3"/>
<evidence type="ECO:0000313" key="2">
    <source>
        <dbReference type="EMBL" id="OMJ85600.1"/>
    </source>
</evidence>
<evidence type="ECO:0008006" key="4">
    <source>
        <dbReference type="Google" id="ProtNLM"/>
    </source>
</evidence>
<evidence type="ECO:0000256" key="1">
    <source>
        <dbReference type="SAM" id="SignalP"/>
    </source>
</evidence>
<dbReference type="EMBL" id="MPUH01000232">
    <property type="protein sequence ID" value="OMJ85600.1"/>
    <property type="molecule type" value="Genomic_DNA"/>
</dbReference>
<feature type="signal peptide" evidence="1">
    <location>
        <begin position="1"/>
        <end position="16"/>
    </location>
</feature>
<comment type="caution">
    <text evidence="2">The sequence shown here is derived from an EMBL/GenBank/DDBJ whole genome shotgun (WGS) entry which is preliminary data.</text>
</comment>
<protein>
    <recommendedName>
        <fullName evidence="4">Reelin domain-containing protein</fullName>
    </recommendedName>
</protein>
<keyword evidence="3" id="KW-1185">Reference proteome</keyword>